<accession>A0A7X5AQ66</accession>
<comment type="caution">
    <text evidence="3">The sequence shown here is derived from an EMBL/GenBank/DDBJ whole genome shotgun (WGS) entry which is preliminary data.</text>
</comment>
<keyword evidence="1" id="KW-0812">Transmembrane</keyword>
<keyword evidence="4" id="KW-1185">Reference proteome</keyword>
<evidence type="ECO:0000313" key="4">
    <source>
        <dbReference type="Proteomes" id="UP000487929"/>
    </source>
</evidence>
<dbReference type="AlphaFoldDB" id="A0A7X5AQ66"/>
<feature type="domain" description="Inner membrane protein YgaP-like transmembrane" evidence="2">
    <location>
        <begin position="1"/>
        <end position="61"/>
    </location>
</feature>
<name>A0A7X5AQ66_9GAMM</name>
<dbReference type="Pfam" id="PF11127">
    <property type="entry name" value="YgaP-like_TM"/>
    <property type="match status" value="1"/>
</dbReference>
<dbReference type="EMBL" id="WUTT01000001">
    <property type="protein sequence ID" value="NAW33786.1"/>
    <property type="molecule type" value="Genomic_DNA"/>
</dbReference>
<protein>
    <submittedName>
        <fullName evidence="3">DUF2892 domain-containing protein</fullName>
    </submittedName>
</protein>
<organism evidence="3 4">
    <name type="scientific">Halomonas alimentaria</name>
    <dbReference type="NCBI Taxonomy" id="147248"/>
    <lineage>
        <taxon>Bacteria</taxon>
        <taxon>Pseudomonadati</taxon>
        <taxon>Pseudomonadota</taxon>
        <taxon>Gammaproteobacteria</taxon>
        <taxon>Oceanospirillales</taxon>
        <taxon>Halomonadaceae</taxon>
        <taxon>Halomonas</taxon>
    </lineage>
</organism>
<keyword evidence="1" id="KW-1133">Transmembrane helix</keyword>
<reference evidence="3 4" key="1">
    <citation type="submission" date="2019-12" db="EMBL/GenBank/DDBJ databases">
        <title>Draft genome sequencing of Halomonas alimentaria DSM 15356.</title>
        <authorList>
            <person name="Pandiyan K."/>
            <person name="Kushwaha P."/>
            <person name="Gowdham M."/>
            <person name="Chakdar H."/>
            <person name="Singh A."/>
            <person name="Kumar M."/>
            <person name="Saxena A.K."/>
        </authorList>
    </citation>
    <scope>NUCLEOTIDE SEQUENCE [LARGE SCALE GENOMIC DNA]</scope>
    <source>
        <strain evidence="3 4">DSM 15356</strain>
    </source>
</reference>
<sequence length="63" mass="6697">MTRNVGGIDRIARIVVGIVLILLALTGTIGAWGWIGVVPLATGLFNFCPAYKLLGVNTCKLKK</sequence>
<dbReference type="RefSeq" id="WP_161431053.1">
    <property type="nucleotide sequence ID" value="NZ_CANMEG010000001.1"/>
</dbReference>
<feature type="transmembrane region" description="Helical" evidence="1">
    <location>
        <begin position="12"/>
        <end position="35"/>
    </location>
</feature>
<gene>
    <name evidence="3" type="ORF">GRB96_05045</name>
</gene>
<keyword evidence="1" id="KW-0472">Membrane</keyword>
<evidence type="ECO:0000256" key="1">
    <source>
        <dbReference type="SAM" id="Phobius"/>
    </source>
</evidence>
<proteinExistence type="predicted"/>
<dbReference type="InterPro" id="IPR021309">
    <property type="entry name" value="YgaP-like_TM"/>
</dbReference>
<dbReference type="OrthoDB" id="9804804at2"/>
<evidence type="ECO:0000313" key="3">
    <source>
        <dbReference type="EMBL" id="NAW33786.1"/>
    </source>
</evidence>
<dbReference type="Proteomes" id="UP000487929">
    <property type="component" value="Unassembled WGS sequence"/>
</dbReference>
<evidence type="ECO:0000259" key="2">
    <source>
        <dbReference type="Pfam" id="PF11127"/>
    </source>
</evidence>